<protein>
    <submittedName>
        <fullName evidence="1">Uncharacterized protein</fullName>
    </submittedName>
</protein>
<dbReference type="EMBL" id="BMAO01009872">
    <property type="protein sequence ID" value="GFR33898.1"/>
    <property type="molecule type" value="Genomic_DNA"/>
</dbReference>
<reference evidence="1" key="1">
    <citation type="submission" date="2020-07" db="EMBL/GenBank/DDBJ databases">
        <title>Multicomponent nature underlies the extraordinary mechanical properties of spider dragline silk.</title>
        <authorList>
            <person name="Kono N."/>
            <person name="Nakamura H."/>
            <person name="Mori M."/>
            <person name="Yoshida Y."/>
            <person name="Ohtoshi R."/>
            <person name="Malay A.D."/>
            <person name="Moran D.A.P."/>
            <person name="Tomita M."/>
            <person name="Numata K."/>
            <person name="Arakawa K."/>
        </authorList>
    </citation>
    <scope>NUCLEOTIDE SEQUENCE</scope>
</reference>
<accession>A0A8X6I270</accession>
<proteinExistence type="predicted"/>
<comment type="caution">
    <text evidence="1">The sequence shown here is derived from an EMBL/GenBank/DDBJ whole genome shotgun (WGS) entry which is preliminary data.</text>
</comment>
<organism evidence="1 2">
    <name type="scientific">Trichonephila clavata</name>
    <name type="common">Joro spider</name>
    <name type="synonym">Nephila clavata</name>
    <dbReference type="NCBI Taxonomy" id="2740835"/>
    <lineage>
        <taxon>Eukaryota</taxon>
        <taxon>Metazoa</taxon>
        <taxon>Ecdysozoa</taxon>
        <taxon>Arthropoda</taxon>
        <taxon>Chelicerata</taxon>
        <taxon>Arachnida</taxon>
        <taxon>Araneae</taxon>
        <taxon>Araneomorphae</taxon>
        <taxon>Entelegynae</taxon>
        <taxon>Araneoidea</taxon>
        <taxon>Nephilidae</taxon>
        <taxon>Trichonephila</taxon>
    </lineage>
</organism>
<name>A0A8X6I270_TRICU</name>
<evidence type="ECO:0000313" key="1">
    <source>
        <dbReference type="EMBL" id="GFR33898.1"/>
    </source>
</evidence>
<keyword evidence="2" id="KW-1185">Reference proteome</keyword>
<gene>
    <name evidence="1" type="ORF">TNCT_630851</name>
</gene>
<sequence length="15" mass="1887">KRSKVESKEEFEIDY</sequence>
<feature type="non-terminal residue" evidence="1">
    <location>
        <position position="1"/>
    </location>
</feature>
<evidence type="ECO:0000313" key="2">
    <source>
        <dbReference type="Proteomes" id="UP000887116"/>
    </source>
</evidence>
<dbReference type="Proteomes" id="UP000887116">
    <property type="component" value="Unassembled WGS sequence"/>
</dbReference>